<sequence>MHVLWGAPQSDVTYRLVTGKRRRGRELKLLCPVLVGQLTNTRLLGFTQLSSCLSMDDPQHDPNLCTNIPTPSASKWSHKIVEQAPVSSRLRDPDQGASYRSCARRLDCTSRPPYSNPKIKGKTKTKENMMSNFKCPVVLSNPNCMIFKSPEFSFSTIVNLMIKANRSETWYKSSLINGTDFRHSVALWVCAGPQDASSRQQLKHETEKQFGQANRAQCLPAEIARVRERASAKSPVDIDLIIWPPYSELS</sequence>
<keyword evidence="2" id="KW-1185">Reference proteome</keyword>
<reference evidence="1" key="1">
    <citation type="journal article" date="2023" name="G3 (Bethesda)">
        <title>A reference genome for the long-term kleptoplast-retaining sea slug Elysia crispata morphotype clarki.</title>
        <authorList>
            <person name="Eastman K.E."/>
            <person name="Pendleton A.L."/>
            <person name="Shaikh M.A."/>
            <person name="Suttiyut T."/>
            <person name="Ogas R."/>
            <person name="Tomko P."/>
            <person name="Gavelis G."/>
            <person name="Widhalm J.R."/>
            <person name="Wisecaver J.H."/>
        </authorList>
    </citation>
    <scope>NUCLEOTIDE SEQUENCE</scope>
    <source>
        <strain evidence="1">ECLA1</strain>
    </source>
</reference>
<organism evidence="1 2">
    <name type="scientific">Elysia crispata</name>
    <name type="common">lettuce slug</name>
    <dbReference type="NCBI Taxonomy" id="231223"/>
    <lineage>
        <taxon>Eukaryota</taxon>
        <taxon>Metazoa</taxon>
        <taxon>Spiralia</taxon>
        <taxon>Lophotrochozoa</taxon>
        <taxon>Mollusca</taxon>
        <taxon>Gastropoda</taxon>
        <taxon>Heterobranchia</taxon>
        <taxon>Euthyneura</taxon>
        <taxon>Panpulmonata</taxon>
        <taxon>Sacoglossa</taxon>
        <taxon>Placobranchoidea</taxon>
        <taxon>Plakobranchidae</taxon>
        <taxon>Elysia</taxon>
    </lineage>
</organism>
<name>A0AAE0Z1A8_9GAST</name>
<protein>
    <submittedName>
        <fullName evidence="1">Uncharacterized protein</fullName>
    </submittedName>
</protein>
<dbReference type="Proteomes" id="UP001283361">
    <property type="component" value="Unassembled WGS sequence"/>
</dbReference>
<evidence type="ECO:0000313" key="1">
    <source>
        <dbReference type="EMBL" id="KAK3761004.1"/>
    </source>
</evidence>
<proteinExistence type="predicted"/>
<gene>
    <name evidence="1" type="ORF">RRG08_022411</name>
</gene>
<evidence type="ECO:0000313" key="2">
    <source>
        <dbReference type="Proteomes" id="UP001283361"/>
    </source>
</evidence>
<comment type="caution">
    <text evidence="1">The sequence shown here is derived from an EMBL/GenBank/DDBJ whole genome shotgun (WGS) entry which is preliminary data.</text>
</comment>
<dbReference type="AlphaFoldDB" id="A0AAE0Z1A8"/>
<accession>A0AAE0Z1A8</accession>
<dbReference type="EMBL" id="JAWDGP010004927">
    <property type="protein sequence ID" value="KAK3761004.1"/>
    <property type="molecule type" value="Genomic_DNA"/>
</dbReference>